<organism evidence="2 3">
    <name type="scientific">Acidiphilium acidophilum</name>
    <name type="common">Thiobacillus acidophilus</name>
    <dbReference type="NCBI Taxonomy" id="76588"/>
    <lineage>
        <taxon>Bacteria</taxon>
        <taxon>Pseudomonadati</taxon>
        <taxon>Pseudomonadota</taxon>
        <taxon>Alphaproteobacteria</taxon>
        <taxon>Acetobacterales</taxon>
        <taxon>Acidocellaceae</taxon>
        <taxon>Acidiphilium</taxon>
    </lineage>
</organism>
<dbReference type="AlphaFoldDB" id="A0AAW9DUK9"/>
<accession>A0AAW9DUK9</accession>
<reference evidence="2 3" key="1">
    <citation type="submission" date="2023-11" db="EMBL/GenBank/DDBJ databases">
        <title>MicrobeMod: A computational toolkit for identifying prokaryotic methylation and restriction-modification with nanopore sequencing.</title>
        <authorList>
            <person name="Crits-Christoph A."/>
            <person name="Kang S.C."/>
            <person name="Lee H."/>
            <person name="Ostrov N."/>
        </authorList>
    </citation>
    <scope>NUCLEOTIDE SEQUENCE [LARGE SCALE GENOMIC DNA]</scope>
    <source>
        <strain evidence="2 3">DSMZ 700</strain>
    </source>
</reference>
<dbReference type="EMBL" id="JAWXYB010000018">
    <property type="protein sequence ID" value="MDX5932224.1"/>
    <property type="molecule type" value="Genomic_DNA"/>
</dbReference>
<feature type="transmembrane region" description="Helical" evidence="1">
    <location>
        <begin position="35"/>
        <end position="60"/>
    </location>
</feature>
<evidence type="ECO:0000313" key="3">
    <source>
        <dbReference type="Proteomes" id="UP001279553"/>
    </source>
</evidence>
<evidence type="ECO:0000313" key="2">
    <source>
        <dbReference type="EMBL" id="MDX5932224.1"/>
    </source>
</evidence>
<dbReference type="RefSeq" id="WP_319615067.1">
    <property type="nucleotide sequence ID" value="NZ_JAWXYB010000018.1"/>
</dbReference>
<proteinExistence type="predicted"/>
<evidence type="ECO:0000256" key="1">
    <source>
        <dbReference type="SAM" id="Phobius"/>
    </source>
</evidence>
<keyword evidence="1" id="KW-1133">Transmembrane helix</keyword>
<dbReference type="Proteomes" id="UP001279553">
    <property type="component" value="Unassembled WGS sequence"/>
</dbReference>
<protein>
    <submittedName>
        <fullName evidence="2">Uncharacterized protein</fullName>
    </submittedName>
</protein>
<keyword evidence="1" id="KW-0472">Membrane</keyword>
<comment type="caution">
    <text evidence="2">The sequence shown here is derived from an EMBL/GenBank/DDBJ whole genome shotgun (WGS) entry which is preliminary data.</text>
</comment>
<keyword evidence="1" id="KW-0812">Transmembrane</keyword>
<gene>
    <name evidence="2" type="ORF">SIL87_15815</name>
</gene>
<keyword evidence="3" id="KW-1185">Reference proteome</keyword>
<name>A0AAW9DUK9_ACIAO</name>
<sequence length="84" mass="8593">MTEKLINQRTPADPPSQARVMLHPPAQHDQQAAPWLMLIGPVIGFVLAACLAISFALALAGGAGEAALGTGHAGGPIRTAVFVL</sequence>